<dbReference type="PROSITE" id="PS50928">
    <property type="entry name" value="ABC_TM1"/>
    <property type="match status" value="1"/>
</dbReference>
<dbReference type="RefSeq" id="WP_236694366.1">
    <property type="nucleotide sequence ID" value="NZ_JYNU01000057.1"/>
</dbReference>
<dbReference type="EMBL" id="JYNU01000057">
    <property type="protein sequence ID" value="KMO69157.1"/>
    <property type="molecule type" value="Genomic_DNA"/>
</dbReference>
<dbReference type="GO" id="GO:0005886">
    <property type="term" value="C:plasma membrane"/>
    <property type="evidence" value="ECO:0007669"/>
    <property type="project" value="UniProtKB-SubCell"/>
</dbReference>
<sequence length="295" mass="30469">MGERRYMIRRVPLWLAAPAIAGLILFLVYPTVYLVALTVTKSSLAHPLRSFTGGANVASAFASPAFVPSLGKSTLFAVVVAVITTVLGLALALLLRHRGGGFGVTGAPLLLPLVTAPVLVGVAWKLLLAPVGGGLAGIFAAVGLGGVNPLGSGVGALIVLMVIHIWQWTPFATLISFAALGAVRPELLESARIDNAGRWRTFTTVTWPAIGPTVWAVAVLELVIGYKVFDSIVVITSGGPGFSTTLTPFVIYQTGLRGSFDMGTAAAQTLVFGLVVGAVATAVTTLRARAVKADT</sequence>
<evidence type="ECO:0000256" key="7">
    <source>
        <dbReference type="RuleBase" id="RU363032"/>
    </source>
</evidence>
<evidence type="ECO:0000313" key="9">
    <source>
        <dbReference type="EMBL" id="KMO69157.1"/>
    </source>
</evidence>
<feature type="transmembrane region" description="Helical" evidence="7">
    <location>
        <begin position="199"/>
        <end position="220"/>
    </location>
</feature>
<gene>
    <name evidence="9" type="primary">sugA_5</name>
    <name evidence="9" type="ORF">MOBUDSM44075_04581</name>
</gene>
<comment type="subcellular location">
    <subcellularLocation>
        <location evidence="1 7">Cell membrane</location>
        <topology evidence="1 7">Multi-pass membrane protein</topology>
    </subcellularLocation>
</comment>
<keyword evidence="6 7" id="KW-0472">Membrane</keyword>
<evidence type="ECO:0000256" key="2">
    <source>
        <dbReference type="ARBA" id="ARBA00022448"/>
    </source>
</evidence>
<name>A0A0J6VHT8_9MYCO</name>
<evidence type="ECO:0000256" key="1">
    <source>
        <dbReference type="ARBA" id="ARBA00004651"/>
    </source>
</evidence>
<dbReference type="InterPro" id="IPR000515">
    <property type="entry name" value="MetI-like"/>
</dbReference>
<feature type="transmembrane region" description="Helical" evidence="7">
    <location>
        <begin position="75"/>
        <end position="95"/>
    </location>
</feature>
<evidence type="ECO:0000256" key="5">
    <source>
        <dbReference type="ARBA" id="ARBA00022989"/>
    </source>
</evidence>
<keyword evidence="5 7" id="KW-1133">Transmembrane helix</keyword>
<protein>
    <submittedName>
        <fullName evidence="9">Trehalose transport system permease protein SugA</fullName>
    </submittedName>
</protein>
<keyword evidence="2 7" id="KW-0813">Transport</keyword>
<evidence type="ECO:0000256" key="4">
    <source>
        <dbReference type="ARBA" id="ARBA00022692"/>
    </source>
</evidence>
<dbReference type="SUPFAM" id="SSF161098">
    <property type="entry name" value="MetI-like"/>
    <property type="match status" value="1"/>
</dbReference>
<feature type="transmembrane region" description="Helical" evidence="7">
    <location>
        <begin position="154"/>
        <end position="179"/>
    </location>
</feature>
<dbReference type="PANTHER" id="PTHR30193">
    <property type="entry name" value="ABC TRANSPORTER PERMEASE PROTEIN"/>
    <property type="match status" value="1"/>
</dbReference>
<dbReference type="GO" id="GO:0055085">
    <property type="term" value="P:transmembrane transport"/>
    <property type="evidence" value="ECO:0007669"/>
    <property type="project" value="InterPro"/>
</dbReference>
<dbReference type="InterPro" id="IPR035906">
    <property type="entry name" value="MetI-like_sf"/>
</dbReference>
<dbReference type="CDD" id="cd06261">
    <property type="entry name" value="TM_PBP2"/>
    <property type="match status" value="1"/>
</dbReference>
<dbReference type="InterPro" id="IPR051393">
    <property type="entry name" value="ABC_transporter_permease"/>
</dbReference>
<keyword evidence="4 7" id="KW-0812">Transmembrane</keyword>
<feature type="transmembrane region" description="Helical" evidence="7">
    <location>
        <begin position="265"/>
        <end position="286"/>
    </location>
</feature>
<organism evidence="9 10">
    <name type="scientific">Mycolicibacterium obuense</name>
    <dbReference type="NCBI Taxonomy" id="1807"/>
    <lineage>
        <taxon>Bacteria</taxon>
        <taxon>Bacillati</taxon>
        <taxon>Actinomycetota</taxon>
        <taxon>Actinomycetes</taxon>
        <taxon>Mycobacteriales</taxon>
        <taxon>Mycobacteriaceae</taxon>
        <taxon>Mycolicibacterium</taxon>
    </lineage>
</organism>
<evidence type="ECO:0000256" key="3">
    <source>
        <dbReference type="ARBA" id="ARBA00022475"/>
    </source>
</evidence>
<feature type="domain" description="ABC transmembrane type-1" evidence="8">
    <location>
        <begin position="70"/>
        <end position="283"/>
    </location>
</feature>
<feature type="transmembrane region" description="Helical" evidence="7">
    <location>
        <begin position="12"/>
        <end position="36"/>
    </location>
</feature>
<evidence type="ECO:0000313" key="10">
    <source>
        <dbReference type="Proteomes" id="UP000036313"/>
    </source>
</evidence>
<dbReference type="Pfam" id="PF00528">
    <property type="entry name" value="BPD_transp_1"/>
    <property type="match status" value="1"/>
</dbReference>
<accession>A0A0J6VHT8</accession>
<feature type="transmembrane region" description="Helical" evidence="7">
    <location>
        <begin position="126"/>
        <end position="147"/>
    </location>
</feature>
<proteinExistence type="inferred from homology"/>
<keyword evidence="3" id="KW-1003">Cell membrane</keyword>
<evidence type="ECO:0000256" key="6">
    <source>
        <dbReference type="ARBA" id="ARBA00023136"/>
    </source>
</evidence>
<feature type="transmembrane region" description="Helical" evidence="7">
    <location>
        <begin position="232"/>
        <end position="253"/>
    </location>
</feature>
<dbReference type="Gene3D" id="1.10.3720.10">
    <property type="entry name" value="MetI-like"/>
    <property type="match status" value="1"/>
</dbReference>
<feature type="transmembrane region" description="Helical" evidence="7">
    <location>
        <begin position="102"/>
        <end position="120"/>
    </location>
</feature>
<reference evidence="9 10" key="1">
    <citation type="journal article" date="2015" name="Genome Biol. Evol.">
        <title>Characterization of Three Mycobacterium spp. with Potential Use in Bioremediation by Genome Sequencing and Comparative Genomics.</title>
        <authorList>
            <person name="Das S."/>
            <person name="Pettersson B.M."/>
            <person name="Behra P.R."/>
            <person name="Ramesh M."/>
            <person name="Dasgupta S."/>
            <person name="Bhattacharya A."/>
            <person name="Kirsebom L.A."/>
        </authorList>
    </citation>
    <scope>NUCLEOTIDE SEQUENCE [LARGE SCALE GENOMIC DNA]</scope>
    <source>
        <strain evidence="9 10">DSM 44075</strain>
    </source>
</reference>
<evidence type="ECO:0000259" key="8">
    <source>
        <dbReference type="PROSITE" id="PS50928"/>
    </source>
</evidence>
<comment type="caution">
    <text evidence="9">The sequence shown here is derived from an EMBL/GenBank/DDBJ whole genome shotgun (WGS) entry which is preliminary data.</text>
</comment>
<dbReference type="PANTHER" id="PTHR30193:SF37">
    <property type="entry name" value="INNER MEMBRANE ABC TRANSPORTER PERMEASE PROTEIN YCJO"/>
    <property type="match status" value="1"/>
</dbReference>
<comment type="similarity">
    <text evidence="7">Belongs to the binding-protein-dependent transport system permease family.</text>
</comment>
<dbReference type="AlphaFoldDB" id="A0A0J6VHT8"/>
<dbReference type="PATRIC" id="fig|1807.14.peg.4613"/>
<dbReference type="Proteomes" id="UP000036313">
    <property type="component" value="Unassembled WGS sequence"/>
</dbReference>